<proteinExistence type="predicted"/>
<name>A0ACC2PMZ0_9HYME</name>
<dbReference type="EMBL" id="CM056741">
    <property type="protein sequence ID" value="KAJ8684969.1"/>
    <property type="molecule type" value="Genomic_DNA"/>
</dbReference>
<keyword evidence="2" id="KW-1185">Reference proteome</keyword>
<accession>A0ACC2PMZ0</accession>
<gene>
    <name evidence="1" type="ORF">QAD02_020762</name>
</gene>
<comment type="caution">
    <text evidence="1">The sequence shown here is derived from an EMBL/GenBank/DDBJ whole genome shotgun (WGS) entry which is preliminary data.</text>
</comment>
<evidence type="ECO:0000313" key="2">
    <source>
        <dbReference type="Proteomes" id="UP001239111"/>
    </source>
</evidence>
<dbReference type="Proteomes" id="UP001239111">
    <property type="component" value="Chromosome 1"/>
</dbReference>
<reference evidence="1" key="1">
    <citation type="submission" date="2023-04" db="EMBL/GenBank/DDBJ databases">
        <title>A chromosome-level genome assembly of the parasitoid wasp Eretmocerus hayati.</title>
        <authorList>
            <person name="Zhong Y."/>
            <person name="Liu S."/>
            <person name="Liu Y."/>
        </authorList>
    </citation>
    <scope>NUCLEOTIDE SEQUENCE</scope>
    <source>
        <strain evidence="1">ZJU_SS_LIU_2023</strain>
    </source>
</reference>
<evidence type="ECO:0000313" key="1">
    <source>
        <dbReference type="EMBL" id="KAJ8684969.1"/>
    </source>
</evidence>
<organism evidence="1 2">
    <name type="scientific">Eretmocerus hayati</name>
    <dbReference type="NCBI Taxonomy" id="131215"/>
    <lineage>
        <taxon>Eukaryota</taxon>
        <taxon>Metazoa</taxon>
        <taxon>Ecdysozoa</taxon>
        <taxon>Arthropoda</taxon>
        <taxon>Hexapoda</taxon>
        <taxon>Insecta</taxon>
        <taxon>Pterygota</taxon>
        <taxon>Neoptera</taxon>
        <taxon>Endopterygota</taxon>
        <taxon>Hymenoptera</taxon>
        <taxon>Apocrita</taxon>
        <taxon>Proctotrupomorpha</taxon>
        <taxon>Chalcidoidea</taxon>
        <taxon>Aphelinidae</taxon>
        <taxon>Aphelininae</taxon>
        <taxon>Eretmocerus</taxon>
    </lineage>
</organism>
<protein>
    <submittedName>
        <fullName evidence="1">Uncharacterized protein</fullName>
    </submittedName>
</protein>
<sequence>MLRAWQKIVRASAGTINTSATIAWPSTSAGSDTGPDDESPHIYNTKTEIYPFQEIDNQRSSPKEVFNGDWAKEIAAADELAKRGYANQPLTLLKEKLAEQEKAAGTNSSVEYSQFSLNLEEYSSKATGNLQAAPKKLDDDHWARRLPVAGSLTEEDRGKTFFALPKGQEIIDDDITGQISRELPRLDPIGTPKIPPMPGATPIKFLPSPKMNIQNALGSMIMPESNISQNYPLNLSFNKTRDLRFIGPAVGVPVGRIPTNPLFAPQTETQKRLLEALITKELKIGLLKANDGRVIMRKSGVVLLQPDRLGWHCGLCILKYPGKYNQWQGWMVHEIHQVGILDEYSVIMICDDCGLNPLSPSNLGGCVDAVITCARNWGDINDGILMEVLPVRVDCLCSQLTAKDLQDRILGTTRPRNPPK</sequence>